<keyword evidence="2" id="KW-1185">Reference proteome</keyword>
<dbReference type="KEGG" id="acad:UA74_15900"/>
<evidence type="ECO:0000313" key="1">
    <source>
        <dbReference type="EMBL" id="APU15230.1"/>
    </source>
</evidence>
<proteinExistence type="predicted"/>
<dbReference type="AlphaFoldDB" id="A0AAC9PSP5"/>
<evidence type="ECO:0000313" key="2">
    <source>
        <dbReference type="Proteomes" id="UP000185511"/>
    </source>
</evidence>
<reference evidence="2" key="1">
    <citation type="submission" date="2016-06" db="EMBL/GenBank/DDBJ databases">
        <title>Complete genome sequence of Actinoalloteichus fjordicus DSM 46855 (=ADI127-17), type strain of the new species Actinoalloteichus fjordicus.</title>
        <authorList>
            <person name="Ruckert C."/>
            <person name="Nouioui I."/>
            <person name="Willmese J."/>
            <person name="van Wezel G."/>
            <person name="Klenk H.-P."/>
            <person name="Kalinowski J."/>
            <person name="Zotchev S.B."/>
        </authorList>
    </citation>
    <scope>NUCLEOTIDE SEQUENCE [LARGE SCALE GENOMIC DNA]</scope>
    <source>
        <strain evidence="2">ADI127-7</strain>
    </source>
</reference>
<dbReference type="EMBL" id="CP016076">
    <property type="protein sequence ID" value="APU15230.1"/>
    <property type="molecule type" value="Genomic_DNA"/>
</dbReference>
<accession>A0AAC9PSP5</accession>
<protein>
    <submittedName>
        <fullName evidence="1">Uncharacterized protein</fullName>
    </submittedName>
</protein>
<organism evidence="1 2">
    <name type="scientific">Actinoalloteichus fjordicus</name>
    <dbReference type="NCBI Taxonomy" id="1612552"/>
    <lineage>
        <taxon>Bacteria</taxon>
        <taxon>Bacillati</taxon>
        <taxon>Actinomycetota</taxon>
        <taxon>Actinomycetes</taxon>
        <taxon>Pseudonocardiales</taxon>
        <taxon>Pseudonocardiaceae</taxon>
        <taxon>Actinoalloteichus</taxon>
    </lineage>
</organism>
<sequence length="103" mass="11191">MLYGAMHWDIGCPGSSGSCSLVRRLMQFRGLRGCLVAYVFGCCGSLKHAIGSRRRLLVAYVDRVKCEVLGFSGYAAALQSEEAWILGRAPNGCGYTERPARAN</sequence>
<gene>
    <name evidence="1" type="ORF">UA74_15900</name>
</gene>
<name>A0AAC9PSP5_9PSEU</name>
<dbReference type="Proteomes" id="UP000185511">
    <property type="component" value="Chromosome"/>
</dbReference>